<organism evidence="1">
    <name type="scientific">Geoglobus ahangari</name>
    <dbReference type="NCBI Taxonomy" id="113653"/>
    <lineage>
        <taxon>Archaea</taxon>
        <taxon>Methanobacteriati</taxon>
        <taxon>Methanobacteriota</taxon>
        <taxon>Archaeoglobi</taxon>
        <taxon>Archaeoglobales</taxon>
        <taxon>Archaeoglobaceae</taxon>
        <taxon>Geoglobus</taxon>
    </lineage>
</organism>
<comment type="caution">
    <text evidence="1">The sequence shown here is derived from an EMBL/GenBank/DDBJ whole genome shotgun (WGS) entry which is preliminary data.</text>
</comment>
<evidence type="ECO:0000313" key="1">
    <source>
        <dbReference type="EMBL" id="HGE66711.1"/>
    </source>
</evidence>
<dbReference type="AlphaFoldDB" id="A0A7C3UCI0"/>
<protein>
    <recommendedName>
        <fullName evidence="2">KaiC-like domain-containing protein</fullName>
    </recommendedName>
</protein>
<gene>
    <name evidence="1" type="ORF">ENX77_06325</name>
</gene>
<name>A0A7C3UCI0_9EURY</name>
<dbReference type="EMBL" id="DTPI01000031">
    <property type="protein sequence ID" value="HGE66711.1"/>
    <property type="molecule type" value="Genomic_DNA"/>
</dbReference>
<accession>A0A7C3UCI0</accession>
<sequence length="228" mass="26268">MMRGEDNFDLDNLISKLEGLRTLIVYDSPYAASSLLFYHILPHFSFKNIFIAVHSDTMFRRLKKTCESILRTSQEVAEILKRAKIIKIGTKEEVSFGQLYELISDPSWLKKLMSIFKKLGSDDFLLLHGFSIVPIIYGRKGLMDVLRLLDSIHDDVTVISKCSEKLYDETTEKLIERFYDVVISVKKEGEFLGSEEIYTISVTQSIVMDIRSGSGKFKIGEDWRLVEF</sequence>
<proteinExistence type="predicted"/>
<evidence type="ECO:0008006" key="2">
    <source>
        <dbReference type="Google" id="ProtNLM"/>
    </source>
</evidence>
<reference evidence="1" key="1">
    <citation type="journal article" date="2020" name="mSystems">
        <title>Genome- and Community-Level Interaction Insights into Carbon Utilization and Element Cycling Functions of Hydrothermarchaeota in Hydrothermal Sediment.</title>
        <authorList>
            <person name="Zhou Z."/>
            <person name="Liu Y."/>
            <person name="Xu W."/>
            <person name="Pan J."/>
            <person name="Luo Z.H."/>
            <person name="Li M."/>
        </authorList>
    </citation>
    <scope>NUCLEOTIDE SEQUENCE [LARGE SCALE GENOMIC DNA]</scope>
    <source>
        <strain evidence="1">SpSt-97</strain>
    </source>
</reference>